<dbReference type="PROSITE" id="PS00455">
    <property type="entry name" value="AMP_BINDING"/>
    <property type="match status" value="1"/>
</dbReference>
<dbReference type="GO" id="GO:0004315">
    <property type="term" value="F:3-oxoacyl-[acyl-carrier-protein] synthase activity"/>
    <property type="evidence" value="ECO:0007669"/>
    <property type="project" value="InterPro"/>
</dbReference>
<feature type="domain" description="Carrier" evidence="4">
    <location>
        <begin position="475"/>
        <end position="550"/>
    </location>
</feature>
<dbReference type="SUPFAM" id="SSF47336">
    <property type="entry name" value="ACP-like"/>
    <property type="match status" value="1"/>
</dbReference>
<dbReference type="Pfam" id="PF02801">
    <property type="entry name" value="Ketoacyl-synt_C"/>
    <property type="match status" value="1"/>
</dbReference>
<dbReference type="InterPro" id="IPR014030">
    <property type="entry name" value="Ketoacyl_synth_N"/>
</dbReference>
<dbReference type="OrthoDB" id="3651481at2"/>
<dbReference type="Pfam" id="PF00501">
    <property type="entry name" value="AMP-binding"/>
    <property type="match status" value="1"/>
</dbReference>
<evidence type="ECO:0000313" key="6">
    <source>
        <dbReference type="EMBL" id="TDV43154.1"/>
    </source>
</evidence>
<keyword evidence="2" id="KW-0597">Phosphoprotein</keyword>
<organism evidence="6 7">
    <name type="scientific">Actinophytocola oryzae</name>
    <dbReference type="NCBI Taxonomy" id="502181"/>
    <lineage>
        <taxon>Bacteria</taxon>
        <taxon>Bacillati</taxon>
        <taxon>Actinomycetota</taxon>
        <taxon>Actinomycetes</taxon>
        <taxon>Pseudonocardiales</taxon>
        <taxon>Pseudonocardiaceae</taxon>
    </lineage>
</organism>
<evidence type="ECO:0000259" key="5">
    <source>
        <dbReference type="PROSITE" id="PS52004"/>
    </source>
</evidence>
<dbReference type="SUPFAM" id="SSF56801">
    <property type="entry name" value="Acetyl-CoA synthetase-like"/>
    <property type="match status" value="1"/>
</dbReference>
<dbReference type="Gene3D" id="3.40.47.10">
    <property type="match status" value="1"/>
</dbReference>
<dbReference type="SUPFAM" id="SSF53901">
    <property type="entry name" value="Thiolase-like"/>
    <property type="match status" value="1"/>
</dbReference>
<keyword evidence="7" id="KW-1185">Reference proteome</keyword>
<dbReference type="PROSITE" id="PS50075">
    <property type="entry name" value="CARRIER"/>
    <property type="match status" value="1"/>
</dbReference>
<dbReference type="InterPro" id="IPR000873">
    <property type="entry name" value="AMP-dep_synth/lig_dom"/>
</dbReference>
<comment type="caution">
    <text evidence="6">The sequence shown here is derived from an EMBL/GenBank/DDBJ whole genome shotgun (WGS) entry which is preliminary data.</text>
</comment>
<dbReference type="Gene3D" id="3.30.300.30">
    <property type="match status" value="1"/>
</dbReference>
<evidence type="ECO:0000256" key="3">
    <source>
        <dbReference type="ARBA" id="ARBA00022679"/>
    </source>
</evidence>
<dbReference type="SMART" id="SM00825">
    <property type="entry name" value="PKS_KS"/>
    <property type="match status" value="1"/>
</dbReference>
<dbReference type="Gene3D" id="1.10.1200.10">
    <property type="entry name" value="ACP-like"/>
    <property type="match status" value="1"/>
</dbReference>
<gene>
    <name evidence="6" type="ORF">CLV71_11688</name>
</gene>
<keyword evidence="1" id="KW-0596">Phosphopantetheine</keyword>
<accession>A0A4R7V396</accession>
<dbReference type="CDD" id="cd00833">
    <property type="entry name" value="PKS"/>
    <property type="match status" value="1"/>
</dbReference>
<dbReference type="InterPro" id="IPR020806">
    <property type="entry name" value="PKS_PP-bd"/>
</dbReference>
<dbReference type="InterPro" id="IPR036736">
    <property type="entry name" value="ACP-like_sf"/>
</dbReference>
<dbReference type="InterPro" id="IPR032821">
    <property type="entry name" value="PKS_assoc"/>
</dbReference>
<proteinExistence type="predicted"/>
<reference evidence="6 7" key="1">
    <citation type="submission" date="2019-03" db="EMBL/GenBank/DDBJ databases">
        <title>Genomic Encyclopedia of Archaeal and Bacterial Type Strains, Phase II (KMG-II): from individual species to whole genera.</title>
        <authorList>
            <person name="Goeker M."/>
        </authorList>
    </citation>
    <scope>NUCLEOTIDE SEQUENCE [LARGE SCALE GENOMIC DNA]</scope>
    <source>
        <strain evidence="6 7">DSM 45499</strain>
    </source>
</reference>
<dbReference type="PANTHER" id="PTHR43775:SF37">
    <property type="entry name" value="SI:DKEY-61P9.11"/>
    <property type="match status" value="1"/>
</dbReference>
<dbReference type="RefSeq" id="WP_133907059.1">
    <property type="nucleotide sequence ID" value="NZ_SOCP01000016.1"/>
</dbReference>
<evidence type="ECO:0000256" key="2">
    <source>
        <dbReference type="ARBA" id="ARBA00022553"/>
    </source>
</evidence>
<dbReference type="Gene3D" id="1.10.1240.100">
    <property type="match status" value="1"/>
</dbReference>
<dbReference type="Proteomes" id="UP000294927">
    <property type="component" value="Unassembled WGS sequence"/>
</dbReference>
<dbReference type="InterPro" id="IPR020845">
    <property type="entry name" value="AMP-binding_CS"/>
</dbReference>
<protein>
    <submittedName>
        <fullName evidence="6">Amino acid adenylation domain-containing protein</fullName>
    </submittedName>
</protein>
<feature type="domain" description="Ketosynthase family 3 (KS3)" evidence="5">
    <location>
        <begin position="565"/>
        <end position="987"/>
    </location>
</feature>
<dbReference type="Pfam" id="PF00550">
    <property type="entry name" value="PP-binding"/>
    <property type="match status" value="1"/>
</dbReference>
<dbReference type="InterPro" id="IPR016039">
    <property type="entry name" value="Thiolase-like"/>
</dbReference>
<dbReference type="InterPro" id="IPR018201">
    <property type="entry name" value="Ketoacyl_synth_AS"/>
</dbReference>
<dbReference type="InterPro" id="IPR045851">
    <property type="entry name" value="AMP-bd_C_sf"/>
</dbReference>
<dbReference type="InterPro" id="IPR020841">
    <property type="entry name" value="PKS_Beta-ketoAc_synthase_dom"/>
</dbReference>
<dbReference type="Pfam" id="PF16197">
    <property type="entry name" value="KAsynt_C_assoc"/>
    <property type="match status" value="1"/>
</dbReference>
<dbReference type="InterPro" id="IPR050091">
    <property type="entry name" value="PKS_NRPS_Biosynth_Enz"/>
</dbReference>
<dbReference type="Pfam" id="PF00109">
    <property type="entry name" value="ketoacyl-synt"/>
    <property type="match status" value="1"/>
</dbReference>
<dbReference type="InterPro" id="IPR009081">
    <property type="entry name" value="PP-bd_ACP"/>
</dbReference>
<dbReference type="InterPro" id="IPR042099">
    <property type="entry name" value="ANL_N_sf"/>
</dbReference>
<dbReference type="PROSITE" id="PS52004">
    <property type="entry name" value="KS3_2"/>
    <property type="match status" value="1"/>
</dbReference>
<name>A0A4R7V396_9PSEU</name>
<sequence>MSATTIHRFIEITESHSRRPAVVTGDGDLTYSELAEQAGGRARALTAAGVRPGDRVGLVAAHGAPAVAGILGTLAAGCAYVPLDPSFPPARLARMVAEAGVAAILADPAHAELAGGLGAGTVVVADDRGAPLVPVDIAPEDVAYVLFTSGSTGRPKAVAQTHRNLLHVVDNQIASLGVTEDDRLSLLASFSFDAAVPDLYPALLTGATVVPVDVRTHGLAHAAAAVVRHGVTILHSTPTVYRHLLHVLEGQRVHRVRTVLLGGEQATHADVRLGREIFSQNTVFVNGYGATEITFAAHHRLRLSEVDQTAAGPLPIGTALPGYDLVLDDGEIVVRGDFLVGGYANVDSAAFGANTYRTGDLGERLPDGTFVCLGRLDRQVKVRGFRVEPAEVEAALLARPGVTAARVIVRGDELLGYVTGHGLDPRTLRTALSGELPGYAVPRAVVALDDFPLTVTGKLDERALPDPPRTEAPDHDLTPTERRVHDIWCAVLRLDRVAPATNFFDAGGHSLLLGQVQQRLAAEFGVTVALTGLFEHPTVAAQARLLDGTPGRRPAAPRERPEYTGDEIAVVGMAARLPGAPDLETFWWNLCAGVDAIHDYTDDELAALGVGPGLRGDPRHVRADGRLDGIGDFDADFFGFAADEAAVTDPQHRLFLETAWEAMENAGHVPDPELSVGVFASASVNRYFLFHLLGNPEVTGADPDDWEAMLLARQFADHLPGQVAYRLGLTGPALAVQSACSSSLAAVCLAAQSLADYRCDIALAGGVSVTWPRHRHTPDGMASPDGRCRAFDEAAAGCGFGSGAGVVVLRRLADALADGDHVHAVLPGWGMTNDGADRAGFAVPSPAGQAAALADALAAAELGPEDVRFVEAHGSGTPLGDAIEVAAINEVLTGAPESVALGSVKTNIGHLDAAAGIAGLVKAVLAVRTGTIPPNLHFTRPHPEVDLAAGPLYVPTKAHDWPGTDRRVAGVSSFGMGGTNVHVLVAEAPDARAEGPAGPVVLPLSARDDTALRAVALRLREHLATRRPALADVAHTLATGRRVFDRRAAVVAATVEEAVAALETVAPGAVCGAGPLLPVARAWVARGDGLPSAGGRRVPLPTYPFQRGRFWIEPARGGAR</sequence>
<dbReference type="EMBL" id="SOCP01000016">
    <property type="protein sequence ID" value="TDV43154.1"/>
    <property type="molecule type" value="Genomic_DNA"/>
</dbReference>
<evidence type="ECO:0000256" key="1">
    <source>
        <dbReference type="ARBA" id="ARBA00022450"/>
    </source>
</evidence>
<dbReference type="Gene3D" id="3.40.50.12780">
    <property type="entry name" value="N-terminal domain of ligase-like"/>
    <property type="match status" value="1"/>
</dbReference>
<dbReference type="AlphaFoldDB" id="A0A4R7V396"/>
<dbReference type="PANTHER" id="PTHR43775">
    <property type="entry name" value="FATTY ACID SYNTHASE"/>
    <property type="match status" value="1"/>
</dbReference>
<dbReference type="GO" id="GO:0004312">
    <property type="term" value="F:fatty acid synthase activity"/>
    <property type="evidence" value="ECO:0007669"/>
    <property type="project" value="TreeGrafter"/>
</dbReference>
<dbReference type="InterPro" id="IPR025110">
    <property type="entry name" value="AMP-bd_C"/>
</dbReference>
<dbReference type="Pfam" id="PF13193">
    <property type="entry name" value="AMP-binding_C"/>
    <property type="match status" value="1"/>
</dbReference>
<dbReference type="PROSITE" id="PS00606">
    <property type="entry name" value="KS3_1"/>
    <property type="match status" value="1"/>
</dbReference>
<dbReference type="SMART" id="SM00823">
    <property type="entry name" value="PKS_PP"/>
    <property type="match status" value="1"/>
</dbReference>
<dbReference type="CDD" id="cd05930">
    <property type="entry name" value="A_NRPS"/>
    <property type="match status" value="1"/>
</dbReference>
<dbReference type="InterPro" id="IPR014031">
    <property type="entry name" value="Ketoacyl_synth_C"/>
</dbReference>
<dbReference type="GO" id="GO:0031177">
    <property type="term" value="F:phosphopantetheine binding"/>
    <property type="evidence" value="ECO:0007669"/>
    <property type="project" value="InterPro"/>
</dbReference>
<dbReference type="GO" id="GO:0006633">
    <property type="term" value="P:fatty acid biosynthetic process"/>
    <property type="evidence" value="ECO:0007669"/>
    <property type="project" value="InterPro"/>
</dbReference>
<evidence type="ECO:0000313" key="7">
    <source>
        <dbReference type="Proteomes" id="UP000294927"/>
    </source>
</evidence>
<keyword evidence="3" id="KW-0808">Transferase</keyword>
<evidence type="ECO:0000259" key="4">
    <source>
        <dbReference type="PROSITE" id="PS50075"/>
    </source>
</evidence>